<dbReference type="InterPro" id="IPR013087">
    <property type="entry name" value="Znf_C2H2_type"/>
</dbReference>
<comment type="caution">
    <text evidence="2">The sequence shown here is derived from an EMBL/GenBank/DDBJ whole genome shotgun (WGS) entry which is preliminary data.</text>
</comment>
<dbReference type="Proteomes" id="UP001328107">
    <property type="component" value="Unassembled WGS sequence"/>
</dbReference>
<name>A0AAN4ZDG2_9BILA</name>
<accession>A0AAN4ZDG2</accession>
<evidence type="ECO:0000313" key="3">
    <source>
        <dbReference type="Proteomes" id="UP001328107"/>
    </source>
</evidence>
<dbReference type="AlphaFoldDB" id="A0AAN4ZDG2"/>
<dbReference type="PANTHER" id="PTHR36936:SF3">
    <property type="entry name" value="PROTEIN CBG26223"/>
    <property type="match status" value="1"/>
</dbReference>
<protein>
    <recommendedName>
        <fullName evidence="1">C2H2-type domain-containing protein</fullName>
    </recommendedName>
</protein>
<sequence length="611" mass="69538">EGRNGSALNLIISHRVMTRNSVDGNIVRTTIDYDSCEICDNPIEVGENALAMERYDMDESIDQRLQHETDEPALSDEKQEGCYSREEMMWIRECESYDIGDVSDLNYGPYKGIKLGNSRNRSSDVAFLYPPPVQQISPPLGVDPFAILNSCEGATRKLKGNVAKHFELLFIRFERCYAPRLNLQTIDLFRRGSPYDHFKLPHKSREYPCSLCETMIGNGEHMIKHICDSRHVSMMNGDACADSFDFWSKVVEEVSMIEETAPVTILSNNPPICSLCGTMIISGRHMVMHISTSKHISMMNGSVCADAFEFWSKAMMDTAKVATRPVDSDMDFDKISSDAPARVYPQITPPPGVDPFALLSSCQGAERKLGGDVYDRFKQLIARFERCNKKRLSKQTKGMFSIIPHLACSLCNSKFICIASMIMHICGIKHISQMKGAVCADAFDFWLKAIDAETKIVEPHPAPQDGYSRGEMLRIRKGKKYSLHLIGDLDYIAYDNIKLRDVAKERTYTQVKMRRLKYLPGYSWQMDVVPSKDSFLVMDHWFPDNRRTRNRMLSFEYWVWHNVNAQQSFAVYFGFFPFHLPYFDAEAFICFQAQFDSGCVSHLSALSGAPK</sequence>
<reference evidence="3" key="1">
    <citation type="submission" date="2022-10" db="EMBL/GenBank/DDBJ databases">
        <title>Genome assembly of Pristionchus species.</title>
        <authorList>
            <person name="Yoshida K."/>
            <person name="Sommer R.J."/>
        </authorList>
    </citation>
    <scope>NUCLEOTIDE SEQUENCE [LARGE SCALE GENOMIC DNA]</scope>
    <source>
        <strain evidence="3">RS5460</strain>
    </source>
</reference>
<evidence type="ECO:0000259" key="1">
    <source>
        <dbReference type="PROSITE" id="PS00028"/>
    </source>
</evidence>
<dbReference type="PROSITE" id="PS00028">
    <property type="entry name" value="ZINC_FINGER_C2H2_1"/>
    <property type="match status" value="1"/>
</dbReference>
<feature type="non-terminal residue" evidence="2">
    <location>
        <position position="1"/>
    </location>
</feature>
<keyword evidence="3" id="KW-1185">Reference proteome</keyword>
<gene>
    <name evidence="2" type="ORF">PMAYCL1PPCAC_08139</name>
</gene>
<proteinExistence type="predicted"/>
<feature type="non-terminal residue" evidence="2">
    <location>
        <position position="611"/>
    </location>
</feature>
<organism evidence="2 3">
    <name type="scientific">Pristionchus mayeri</name>
    <dbReference type="NCBI Taxonomy" id="1317129"/>
    <lineage>
        <taxon>Eukaryota</taxon>
        <taxon>Metazoa</taxon>
        <taxon>Ecdysozoa</taxon>
        <taxon>Nematoda</taxon>
        <taxon>Chromadorea</taxon>
        <taxon>Rhabditida</taxon>
        <taxon>Rhabditina</taxon>
        <taxon>Diplogasteromorpha</taxon>
        <taxon>Diplogasteroidea</taxon>
        <taxon>Neodiplogasteridae</taxon>
        <taxon>Pristionchus</taxon>
    </lineage>
</organism>
<feature type="domain" description="C2H2-type" evidence="1">
    <location>
        <begin position="408"/>
        <end position="430"/>
    </location>
</feature>
<dbReference type="EMBL" id="BTRK01000002">
    <property type="protein sequence ID" value="GMR37944.1"/>
    <property type="molecule type" value="Genomic_DNA"/>
</dbReference>
<dbReference type="SMART" id="SM00355">
    <property type="entry name" value="ZnF_C2H2"/>
    <property type="match status" value="3"/>
</dbReference>
<dbReference type="PANTHER" id="PTHR36936">
    <property type="entry name" value="PROTEIN CBG25168"/>
    <property type="match status" value="1"/>
</dbReference>
<evidence type="ECO:0000313" key="2">
    <source>
        <dbReference type="EMBL" id="GMR37944.1"/>
    </source>
</evidence>